<evidence type="ECO:0000313" key="4">
    <source>
        <dbReference type="Proteomes" id="UP000024836"/>
    </source>
</evidence>
<dbReference type="STRING" id="1461693.ATO10_11102"/>
<dbReference type="InterPro" id="IPR028994">
    <property type="entry name" value="Integrin_alpha_N"/>
</dbReference>
<dbReference type="PATRIC" id="fig|1461693.3.peg.2250"/>
<keyword evidence="4" id="KW-1185">Reference proteome</keyword>
<reference evidence="3 4" key="1">
    <citation type="submission" date="2013-04" db="EMBL/GenBank/DDBJ databases">
        <title>Shimia sp. 22II-S11-Z10 Genome Sequencing.</title>
        <authorList>
            <person name="Lai Q."/>
            <person name="Li G."/>
            <person name="Shao Z."/>
        </authorList>
    </citation>
    <scope>NUCLEOTIDE SEQUENCE [LARGE SCALE GENOMIC DNA]</scope>
    <source>
        <strain evidence="4">22II-S11-Z10</strain>
    </source>
</reference>
<keyword evidence="1 2" id="KW-0732">Signal</keyword>
<evidence type="ECO:0000256" key="2">
    <source>
        <dbReference type="SAM" id="SignalP"/>
    </source>
</evidence>
<name>A0A058ZJQ1_9RHOB</name>
<dbReference type="EMBL" id="AQQY01000007">
    <property type="protein sequence ID" value="KCV81455.1"/>
    <property type="molecule type" value="Genomic_DNA"/>
</dbReference>
<dbReference type="Proteomes" id="UP000024836">
    <property type="component" value="Unassembled WGS sequence"/>
</dbReference>
<dbReference type="SUPFAM" id="SSF69318">
    <property type="entry name" value="Integrin alpha N-terminal domain"/>
    <property type="match status" value="1"/>
</dbReference>
<evidence type="ECO:0008006" key="5">
    <source>
        <dbReference type="Google" id="ProtNLM"/>
    </source>
</evidence>
<organism evidence="3 4">
    <name type="scientific">Actibacterium atlanticum</name>
    <dbReference type="NCBI Taxonomy" id="1461693"/>
    <lineage>
        <taxon>Bacteria</taxon>
        <taxon>Pseudomonadati</taxon>
        <taxon>Pseudomonadota</taxon>
        <taxon>Alphaproteobacteria</taxon>
        <taxon>Rhodobacterales</taxon>
        <taxon>Roseobacteraceae</taxon>
        <taxon>Actibacterium</taxon>
    </lineage>
</organism>
<feature type="chain" id="PRO_5001566684" description="FG-GAP repeat-containing protein" evidence="2">
    <location>
        <begin position="22"/>
        <end position="279"/>
    </location>
</feature>
<accession>A0A058ZJQ1</accession>
<evidence type="ECO:0000313" key="3">
    <source>
        <dbReference type="EMBL" id="KCV81455.1"/>
    </source>
</evidence>
<evidence type="ECO:0000256" key="1">
    <source>
        <dbReference type="ARBA" id="ARBA00022729"/>
    </source>
</evidence>
<dbReference type="eggNOG" id="ENOG502ZC7S">
    <property type="taxonomic scope" value="Bacteria"/>
</dbReference>
<dbReference type="PROSITE" id="PS51257">
    <property type="entry name" value="PROKAR_LIPOPROTEIN"/>
    <property type="match status" value="1"/>
</dbReference>
<sequence length="279" mass="29964">MLLRGAFLAGMAALVASGAQACDAITDGIGLPGRFAEVTFSNTAPRGQHENWIAADAQLVMHAGFDVLTSEYGHNIMGPLRDTKELAIHVRQAGDTSRITCPKGVVLPEGQVFEDIAPRLVDVDGDGLPEVITVQSDVKLGARLAIYDRRGKLAAATPNIGRTNRWLAPIGAADLDGDGYIEIAYIDRPHLARLMRVWRYKNGKLELVAERDGLTNHRIGEDFISGGVRDCGQGPELITANADWSRVMATTLSDGTLRARDIGPHTGPSSFQNALACKK</sequence>
<feature type="signal peptide" evidence="2">
    <location>
        <begin position="1"/>
        <end position="21"/>
    </location>
</feature>
<proteinExistence type="predicted"/>
<protein>
    <recommendedName>
        <fullName evidence="5">FG-GAP repeat-containing protein</fullName>
    </recommendedName>
</protein>
<dbReference type="Pfam" id="PF13517">
    <property type="entry name" value="FG-GAP_3"/>
    <property type="match status" value="1"/>
</dbReference>
<dbReference type="RefSeq" id="WP_081806506.1">
    <property type="nucleotide sequence ID" value="NZ_AQQY01000007.1"/>
</dbReference>
<dbReference type="AlphaFoldDB" id="A0A058ZJQ1"/>
<comment type="caution">
    <text evidence="3">The sequence shown here is derived from an EMBL/GenBank/DDBJ whole genome shotgun (WGS) entry which is preliminary data.</text>
</comment>
<gene>
    <name evidence="3" type="ORF">ATO10_11102</name>
</gene>
<dbReference type="InterPro" id="IPR013517">
    <property type="entry name" value="FG-GAP"/>
</dbReference>
<dbReference type="OrthoDB" id="58662at2"/>